<dbReference type="CDD" id="cd16325">
    <property type="entry name" value="LolA"/>
    <property type="match status" value="1"/>
</dbReference>
<dbReference type="PANTHER" id="PTHR35869:SF1">
    <property type="entry name" value="OUTER-MEMBRANE LIPOPROTEIN CARRIER PROTEIN"/>
    <property type="match status" value="1"/>
</dbReference>
<dbReference type="RefSeq" id="WP_138931421.1">
    <property type="nucleotide sequence ID" value="NZ_SWMU01000002.1"/>
</dbReference>
<evidence type="ECO:0000313" key="4">
    <source>
        <dbReference type="Proteomes" id="UP000306552"/>
    </source>
</evidence>
<feature type="signal peptide" evidence="2">
    <location>
        <begin position="1"/>
        <end position="20"/>
    </location>
</feature>
<keyword evidence="1 2" id="KW-0732">Signal</keyword>
<keyword evidence="3" id="KW-0449">Lipoprotein</keyword>
<dbReference type="AlphaFoldDB" id="A0A4U5TQ65"/>
<sequence length="215" mass="24857">MKNKFLIFFLVGVYSISVLAQNDPKAENLANDVLEKVRSYDNISINFSYTLENIAEQLKEETRGEVYVEGNKYRLNLMGTTQIFDGSKLYTIIPADEEINISSVNSQDDNTITPSKMLTFFEDGYVYKWDIEQNQSGRKIQYIKLIPIDSNADYKNILLGVDKHTKNISNLIYTMNNGTRTEIKISSFKPNEPLSENTFKFDKSKYPDYYINELD</sequence>
<gene>
    <name evidence="3" type="ORF">FCN74_04550</name>
</gene>
<dbReference type="Gene3D" id="2.50.20.10">
    <property type="entry name" value="Lipoprotein localisation LolA/LolB/LppX"/>
    <property type="match status" value="1"/>
</dbReference>
<proteinExistence type="predicted"/>
<dbReference type="InterPro" id="IPR004564">
    <property type="entry name" value="OM_lipoprot_carrier_LolA-like"/>
</dbReference>
<feature type="chain" id="PRO_5020837065" evidence="2">
    <location>
        <begin position="21"/>
        <end position="215"/>
    </location>
</feature>
<comment type="caution">
    <text evidence="3">The sequence shown here is derived from an EMBL/GenBank/DDBJ whole genome shotgun (WGS) entry which is preliminary data.</text>
</comment>
<evidence type="ECO:0000256" key="1">
    <source>
        <dbReference type="ARBA" id="ARBA00022729"/>
    </source>
</evidence>
<reference evidence="3 4" key="1">
    <citation type="submission" date="2019-04" db="EMBL/GenBank/DDBJ databases">
        <title>Psychroflexus halotolerans sp. nov., isolated from a marine solar saltern.</title>
        <authorList>
            <person name="Feng X."/>
        </authorList>
    </citation>
    <scope>NUCLEOTIDE SEQUENCE [LARGE SCALE GENOMIC DNA]</scope>
    <source>
        <strain evidence="3 4">WDS2C27</strain>
    </source>
</reference>
<dbReference type="OrthoDB" id="1491557at2"/>
<organism evidence="3 4">
    <name type="scientific">Mesohalobacter halotolerans</name>
    <dbReference type="NCBI Taxonomy" id="1883405"/>
    <lineage>
        <taxon>Bacteria</taxon>
        <taxon>Pseudomonadati</taxon>
        <taxon>Bacteroidota</taxon>
        <taxon>Flavobacteriia</taxon>
        <taxon>Flavobacteriales</taxon>
        <taxon>Flavobacteriaceae</taxon>
        <taxon>Mesohalobacter</taxon>
    </lineage>
</organism>
<dbReference type="Proteomes" id="UP000306552">
    <property type="component" value="Unassembled WGS sequence"/>
</dbReference>
<keyword evidence="4" id="KW-1185">Reference proteome</keyword>
<evidence type="ECO:0000256" key="2">
    <source>
        <dbReference type="SAM" id="SignalP"/>
    </source>
</evidence>
<dbReference type="SUPFAM" id="SSF89392">
    <property type="entry name" value="Prokaryotic lipoproteins and lipoprotein localization factors"/>
    <property type="match status" value="1"/>
</dbReference>
<protein>
    <submittedName>
        <fullName evidence="3">Outer membrane lipoprotein carrier protein LolA</fullName>
    </submittedName>
</protein>
<name>A0A4U5TQ65_9FLAO</name>
<dbReference type="Pfam" id="PF03548">
    <property type="entry name" value="LolA"/>
    <property type="match status" value="1"/>
</dbReference>
<accession>A0A4U5TQ65</accession>
<dbReference type="EMBL" id="SWMU01000002">
    <property type="protein sequence ID" value="TKS56319.1"/>
    <property type="molecule type" value="Genomic_DNA"/>
</dbReference>
<dbReference type="PANTHER" id="PTHR35869">
    <property type="entry name" value="OUTER-MEMBRANE LIPOPROTEIN CARRIER PROTEIN"/>
    <property type="match status" value="1"/>
</dbReference>
<dbReference type="InterPro" id="IPR029046">
    <property type="entry name" value="LolA/LolB/LppX"/>
</dbReference>
<evidence type="ECO:0000313" key="3">
    <source>
        <dbReference type="EMBL" id="TKS56319.1"/>
    </source>
</evidence>